<dbReference type="SUPFAM" id="SSF49764">
    <property type="entry name" value="HSP20-like chaperones"/>
    <property type="match status" value="1"/>
</dbReference>
<proteinExistence type="inferred from homology"/>
<dbReference type="GO" id="GO:0009651">
    <property type="term" value="P:response to salt stress"/>
    <property type="evidence" value="ECO:0000318"/>
    <property type="project" value="GO_Central"/>
</dbReference>
<comment type="similarity">
    <text evidence="2 3">Belongs to the small heat shock protein (HSP20) family.</text>
</comment>
<dbReference type="Proteomes" id="UP000012960">
    <property type="component" value="Unplaced"/>
</dbReference>
<dbReference type="CDD" id="cd06472">
    <property type="entry name" value="ACD_ScHsp26_like"/>
    <property type="match status" value="1"/>
</dbReference>
<dbReference type="OMA" id="PWRTAPI"/>
<keyword evidence="6" id="KW-1185">Reference proteome</keyword>
<evidence type="ECO:0000256" key="3">
    <source>
        <dbReference type="RuleBase" id="RU003616"/>
    </source>
</evidence>
<evidence type="ECO:0000256" key="1">
    <source>
        <dbReference type="ARBA" id="ARBA00023016"/>
    </source>
</evidence>
<reference evidence="5" key="1">
    <citation type="submission" date="2021-05" db="UniProtKB">
        <authorList>
            <consortium name="EnsemblPlants"/>
        </authorList>
    </citation>
    <scope>IDENTIFICATION</scope>
    <source>
        <strain evidence="5">subsp. malaccensis</strain>
    </source>
</reference>
<dbReference type="GO" id="GO:0051082">
    <property type="term" value="F:unfolded protein binding"/>
    <property type="evidence" value="ECO:0000318"/>
    <property type="project" value="GO_Central"/>
</dbReference>
<dbReference type="InterPro" id="IPR008978">
    <property type="entry name" value="HSP20-like_chaperone"/>
</dbReference>
<dbReference type="Pfam" id="PF00011">
    <property type="entry name" value="HSP20"/>
    <property type="match status" value="1"/>
</dbReference>
<dbReference type="AlphaFoldDB" id="A0A804HU30"/>
<dbReference type="Gramene" id="Ma01_t14480.1">
    <property type="protein sequence ID" value="Ma01_p14480.1"/>
    <property type="gene ID" value="Ma01_g14480"/>
</dbReference>
<dbReference type="GO" id="GO:0042542">
    <property type="term" value="P:response to hydrogen peroxide"/>
    <property type="evidence" value="ECO:0000318"/>
    <property type="project" value="GO_Central"/>
</dbReference>
<keyword evidence="1" id="KW-0346">Stress response</keyword>
<sequence length="162" mass="18276">MSLVHNMLLGRHSNIFDALRGFPSDDSGADDTRMDWKETPEAHVFKADLPGVRKGDVKVEVEDGRVLSISGERSGDPIDDKEKCEWHCSERSRGRFYRRFRLPEDAKADEMKASIENGVLTLIVPKRQMKKPEARSVEITGGAASKKRGKEKDVVCCSFWPL</sequence>
<evidence type="ECO:0000259" key="4">
    <source>
        <dbReference type="PROSITE" id="PS01031"/>
    </source>
</evidence>
<dbReference type="InterPro" id="IPR031107">
    <property type="entry name" value="Small_HSP"/>
</dbReference>
<accession>A0A804HU30</accession>
<dbReference type="EnsemblPlants" id="Ma01_t14480.1">
    <property type="protein sequence ID" value="Ma01_p14480.1"/>
    <property type="gene ID" value="Ma01_g14480"/>
</dbReference>
<dbReference type="GO" id="GO:0006457">
    <property type="term" value="P:protein folding"/>
    <property type="evidence" value="ECO:0000318"/>
    <property type="project" value="GO_Central"/>
</dbReference>
<organism evidence="5 6">
    <name type="scientific">Musa acuminata subsp. malaccensis</name>
    <name type="common">Wild banana</name>
    <name type="synonym">Musa malaccensis</name>
    <dbReference type="NCBI Taxonomy" id="214687"/>
    <lineage>
        <taxon>Eukaryota</taxon>
        <taxon>Viridiplantae</taxon>
        <taxon>Streptophyta</taxon>
        <taxon>Embryophyta</taxon>
        <taxon>Tracheophyta</taxon>
        <taxon>Spermatophyta</taxon>
        <taxon>Magnoliopsida</taxon>
        <taxon>Liliopsida</taxon>
        <taxon>Zingiberales</taxon>
        <taxon>Musaceae</taxon>
        <taxon>Musa</taxon>
    </lineage>
</organism>
<feature type="domain" description="SHSP" evidence="4">
    <location>
        <begin position="25"/>
        <end position="142"/>
    </location>
</feature>
<dbReference type="PANTHER" id="PTHR11527">
    <property type="entry name" value="HEAT-SHOCK PROTEIN 20 FAMILY MEMBER"/>
    <property type="match status" value="1"/>
</dbReference>
<dbReference type="PROSITE" id="PS01031">
    <property type="entry name" value="SHSP"/>
    <property type="match status" value="1"/>
</dbReference>
<dbReference type="Gene3D" id="2.60.40.790">
    <property type="match status" value="1"/>
</dbReference>
<dbReference type="InParanoid" id="A0A804HU30"/>
<protein>
    <recommendedName>
        <fullName evidence="4">SHSP domain-containing protein</fullName>
    </recommendedName>
</protein>
<evidence type="ECO:0000313" key="5">
    <source>
        <dbReference type="EnsemblPlants" id="Ma01_p14480.1"/>
    </source>
</evidence>
<dbReference type="InterPro" id="IPR002068">
    <property type="entry name" value="A-crystallin/Hsp20_dom"/>
</dbReference>
<evidence type="ECO:0000313" key="6">
    <source>
        <dbReference type="Proteomes" id="UP000012960"/>
    </source>
</evidence>
<dbReference type="GO" id="GO:0009408">
    <property type="term" value="P:response to heat"/>
    <property type="evidence" value="ECO:0000318"/>
    <property type="project" value="GO_Central"/>
</dbReference>
<dbReference type="GO" id="GO:0051259">
    <property type="term" value="P:protein complex oligomerization"/>
    <property type="evidence" value="ECO:0000318"/>
    <property type="project" value="GO_Central"/>
</dbReference>
<evidence type="ECO:0000256" key="2">
    <source>
        <dbReference type="PROSITE-ProRule" id="PRU00285"/>
    </source>
</evidence>
<name>A0A804HU30_MUSAM</name>